<proteinExistence type="predicted"/>
<dbReference type="RefSeq" id="WP_134738008.1">
    <property type="nucleotide sequence ID" value="NZ_SOZE01000073.1"/>
</dbReference>
<dbReference type="Pfam" id="PF21248">
    <property type="entry name" value="SoFic-like_C"/>
    <property type="match status" value="1"/>
</dbReference>
<sequence>MLNGVEQTAKETIVLIGEMRALMQDYKIRIRKELPKMYSQDLLNNIFRHPYTKIDFVMSELIVSRLTATKYVNSLVEKGFLTKEKIGRSNFYINVPLFKLFKNDPEIRQQAPPIQTINPDFNSI</sequence>
<dbReference type="InterPro" id="IPR048770">
    <property type="entry name" value="SoFic-like_C"/>
</dbReference>
<name>A0A4Y8RX03_9SPHI</name>
<keyword evidence="3" id="KW-1185">Reference proteome</keyword>
<evidence type="ECO:0000259" key="1">
    <source>
        <dbReference type="Pfam" id="PF21248"/>
    </source>
</evidence>
<comment type="caution">
    <text evidence="2">The sequence shown here is derived from an EMBL/GenBank/DDBJ whole genome shotgun (WGS) entry which is preliminary data.</text>
</comment>
<feature type="domain" description="Adenylyltransferase SoFic-like C-terminal" evidence="1">
    <location>
        <begin position="22"/>
        <end position="97"/>
    </location>
</feature>
<organism evidence="2 3">
    <name type="scientific">Mucilaginibacter psychrotolerans</name>
    <dbReference type="NCBI Taxonomy" id="1524096"/>
    <lineage>
        <taxon>Bacteria</taxon>
        <taxon>Pseudomonadati</taxon>
        <taxon>Bacteroidota</taxon>
        <taxon>Sphingobacteriia</taxon>
        <taxon>Sphingobacteriales</taxon>
        <taxon>Sphingobacteriaceae</taxon>
        <taxon>Mucilaginibacter</taxon>
    </lineage>
</organism>
<reference evidence="2 3" key="1">
    <citation type="journal article" date="2017" name="Int. J. Syst. Evol. Microbiol.">
        <title>Mucilaginibacterpsychrotolerans sp. nov., isolated from peatlands.</title>
        <authorList>
            <person name="Deng Y."/>
            <person name="Shen L."/>
            <person name="Xu B."/>
            <person name="Liu Y."/>
            <person name="Gu Z."/>
            <person name="Liu H."/>
            <person name="Zhou Y."/>
        </authorList>
    </citation>
    <scope>NUCLEOTIDE SEQUENCE [LARGE SCALE GENOMIC DNA]</scope>
    <source>
        <strain evidence="2 3">NH7-4</strain>
    </source>
</reference>
<dbReference type="OrthoDB" id="9814400at2"/>
<dbReference type="SUPFAM" id="SSF46785">
    <property type="entry name" value="Winged helix' DNA-binding domain"/>
    <property type="match status" value="1"/>
</dbReference>
<gene>
    <name evidence="2" type="ORF">E2R66_28055</name>
</gene>
<evidence type="ECO:0000313" key="3">
    <source>
        <dbReference type="Proteomes" id="UP000297540"/>
    </source>
</evidence>
<evidence type="ECO:0000313" key="2">
    <source>
        <dbReference type="EMBL" id="TFF29718.1"/>
    </source>
</evidence>
<protein>
    <recommendedName>
        <fullName evidence="1">Adenylyltransferase SoFic-like C-terminal domain-containing protein</fullName>
    </recommendedName>
</protein>
<dbReference type="AlphaFoldDB" id="A0A4Y8RX03"/>
<accession>A0A4Y8RX03</accession>
<dbReference type="EMBL" id="SOZE01000073">
    <property type="protein sequence ID" value="TFF29718.1"/>
    <property type="molecule type" value="Genomic_DNA"/>
</dbReference>
<dbReference type="Proteomes" id="UP000297540">
    <property type="component" value="Unassembled WGS sequence"/>
</dbReference>
<dbReference type="InterPro" id="IPR036390">
    <property type="entry name" value="WH_DNA-bd_sf"/>
</dbReference>